<dbReference type="PANTHER" id="PTHR33744">
    <property type="entry name" value="CARBOHYDRATE DIACID REGULATOR"/>
    <property type="match status" value="1"/>
</dbReference>
<dbReference type="InterPro" id="IPR042070">
    <property type="entry name" value="PucR_C-HTH_sf"/>
</dbReference>
<dbReference type="InterPro" id="IPR029016">
    <property type="entry name" value="GAF-like_dom_sf"/>
</dbReference>
<dbReference type="Pfam" id="PF13556">
    <property type="entry name" value="HTH_30"/>
    <property type="match status" value="1"/>
</dbReference>
<accession>A0A2U1EXI8</accession>
<organism evidence="2 3">
    <name type="scientific">Actinomycetospora cinnamomea</name>
    <dbReference type="NCBI Taxonomy" id="663609"/>
    <lineage>
        <taxon>Bacteria</taxon>
        <taxon>Bacillati</taxon>
        <taxon>Actinomycetota</taxon>
        <taxon>Actinomycetes</taxon>
        <taxon>Pseudonocardiales</taxon>
        <taxon>Pseudonocardiaceae</taxon>
        <taxon>Actinomycetospora</taxon>
    </lineage>
</organism>
<sequence>MVTSLAVAGSAVPGGTPREREVIAAFSEITTEAITASRLEDLLALVGQKLCGLLGVSRCSVYLRQDDGRFRGGAGWCGDAGNISAAVQAQEAGIPGDAFSREVIHSGAPVLISDVRNDPRPHRRTMEHWGVRAMLGVPLVFDREVIGLVFVDNVAREHVYTDDDVSLAELFGRLAALFIRQALQASRLAAQTEELDRQKRTLEFLADVHATLTSAVLEGADIRAVVGLLSGLAGAPVALLDEDFAVLTWTAPRALRAAPPVLGDRARDRPALRTALTELSTARPSTVLEPSSALGLGRRHVVCRLIVEGRPSGYLAVVEAGRALGDLDTKLAERGATVLALQVLSERRQIEAEGQARDDFLSDLLNNHREVTQLARRGLPFGVDLGEPHVLVRLAVESGEGHPHASVARRHVVTDLAARLGTDEPPATTLPGAVVVLVRLGAAAGVGDPDGVRAHVAAVADALAPRVRVRGGVVSAVCREPEDFPRAHRELREIEELSRSFGWSRRVVTLDELGLFRVVVSSGRVKEAVRFADELLRPVRDHEGADGPLLTTWRAFLAAEARVQRAAADLGVHENTVRYRLGRIREITGRDPAALDALLTARVAFQILELAGWFGDPL</sequence>
<proteinExistence type="predicted"/>
<name>A0A2U1EXI8_9PSEU</name>
<reference evidence="2 3" key="1">
    <citation type="submission" date="2018-04" db="EMBL/GenBank/DDBJ databases">
        <title>Genomic Encyclopedia of Type Strains, Phase IV (KMG-IV): sequencing the most valuable type-strain genomes for metagenomic binning, comparative biology and taxonomic classification.</title>
        <authorList>
            <person name="Goeker M."/>
        </authorList>
    </citation>
    <scope>NUCLEOTIDE SEQUENCE [LARGE SCALE GENOMIC DNA]</scope>
    <source>
        <strain evidence="2 3">DSM 45771</strain>
    </source>
</reference>
<dbReference type="InterPro" id="IPR003018">
    <property type="entry name" value="GAF"/>
</dbReference>
<dbReference type="OrthoDB" id="8026818at2"/>
<dbReference type="EMBL" id="QEKW01000017">
    <property type="protein sequence ID" value="PVZ04621.1"/>
    <property type="molecule type" value="Genomic_DNA"/>
</dbReference>
<dbReference type="SMART" id="SM00065">
    <property type="entry name" value="GAF"/>
    <property type="match status" value="1"/>
</dbReference>
<feature type="domain" description="GAF" evidence="1">
    <location>
        <begin position="38"/>
        <end position="189"/>
    </location>
</feature>
<evidence type="ECO:0000313" key="3">
    <source>
        <dbReference type="Proteomes" id="UP000245639"/>
    </source>
</evidence>
<dbReference type="Gene3D" id="3.30.450.40">
    <property type="match status" value="1"/>
</dbReference>
<dbReference type="AlphaFoldDB" id="A0A2U1EXI8"/>
<dbReference type="RefSeq" id="WP_116710611.1">
    <property type="nucleotide sequence ID" value="NZ_QEKW01000017.1"/>
</dbReference>
<dbReference type="SUPFAM" id="SSF55781">
    <property type="entry name" value="GAF domain-like"/>
    <property type="match status" value="1"/>
</dbReference>
<dbReference type="InterPro" id="IPR051448">
    <property type="entry name" value="CdaR-like_regulators"/>
</dbReference>
<dbReference type="Proteomes" id="UP000245639">
    <property type="component" value="Unassembled WGS sequence"/>
</dbReference>
<evidence type="ECO:0000313" key="2">
    <source>
        <dbReference type="EMBL" id="PVZ04621.1"/>
    </source>
</evidence>
<evidence type="ECO:0000259" key="1">
    <source>
        <dbReference type="SMART" id="SM00065"/>
    </source>
</evidence>
<dbReference type="InterPro" id="IPR025736">
    <property type="entry name" value="PucR_C-HTH_dom"/>
</dbReference>
<dbReference type="Gene3D" id="1.10.10.2840">
    <property type="entry name" value="PucR C-terminal helix-turn-helix domain"/>
    <property type="match status" value="1"/>
</dbReference>
<comment type="caution">
    <text evidence="2">The sequence shown here is derived from an EMBL/GenBank/DDBJ whole genome shotgun (WGS) entry which is preliminary data.</text>
</comment>
<dbReference type="Pfam" id="PF01590">
    <property type="entry name" value="GAF"/>
    <property type="match status" value="1"/>
</dbReference>
<dbReference type="PANTHER" id="PTHR33744:SF1">
    <property type="entry name" value="DNA-BINDING TRANSCRIPTIONAL ACTIVATOR ADER"/>
    <property type="match status" value="1"/>
</dbReference>
<protein>
    <submittedName>
        <fullName evidence="2">Sugar diacid utilization regulator</fullName>
    </submittedName>
</protein>
<gene>
    <name evidence="2" type="ORF">C8D89_11774</name>
</gene>
<keyword evidence="3" id="KW-1185">Reference proteome</keyword>